<evidence type="ECO:0008006" key="3">
    <source>
        <dbReference type="Google" id="ProtNLM"/>
    </source>
</evidence>
<dbReference type="InterPro" id="IPR012337">
    <property type="entry name" value="RNaseH-like_sf"/>
</dbReference>
<accession>A0A0D0DXJ2</accession>
<gene>
    <name evidence="1" type="ORF">PAXRUDRAFT_799038</name>
</gene>
<evidence type="ECO:0000313" key="1">
    <source>
        <dbReference type="EMBL" id="KIK91089.1"/>
    </source>
</evidence>
<dbReference type="EMBL" id="KN825428">
    <property type="protein sequence ID" value="KIK91089.1"/>
    <property type="molecule type" value="Genomic_DNA"/>
</dbReference>
<organism evidence="1 2">
    <name type="scientific">Paxillus rubicundulus Ve08.2h10</name>
    <dbReference type="NCBI Taxonomy" id="930991"/>
    <lineage>
        <taxon>Eukaryota</taxon>
        <taxon>Fungi</taxon>
        <taxon>Dikarya</taxon>
        <taxon>Basidiomycota</taxon>
        <taxon>Agaricomycotina</taxon>
        <taxon>Agaricomycetes</taxon>
        <taxon>Agaricomycetidae</taxon>
        <taxon>Boletales</taxon>
        <taxon>Paxilineae</taxon>
        <taxon>Paxillaceae</taxon>
        <taxon>Paxillus</taxon>
    </lineage>
</organism>
<protein>
    <recommendedName>
        <fullName evidence="3">HAT C-terminal dimerisation domain-containing protein</fullName>
    </recommendedName>
</protein>
<dbReference type="HOGENOM" id="CLU_009123_11_1_1"/>
<dbReference type="OrthoDB" id="1715602at2759"/>
<sequence length="67" mass="7493">MALNYLTIPATSVDMQHIFSHDCLLLSYVQNHLSAQTTHALLCVGLWSLLRLVKDNHCGNKKITRSG</sequence>
<evidence type="ECO:0000313" key="2">
    <source>
        <dbReference type="Proteomes" id="UP000054538"/>
    </source>
</evidence>
<reference evidence="2" key="2">
    <citation type="submission" date="2015-01" db="EMBL/GenBank/DDBJ databases">
        <title>Evolutionary Origins and Diversification of the Mycorrhizal Mutualists.</title>
        <authorList>
            <consortium name="DOE Joint Genome Institute"/>
            <consortium name="Mycorrhizal Genomics Consortium"/>
            <person name="Kohler A."/>
            <person name="Kuo A."/>
            <person name="Nagy L.G."/>
            <person name="Floudas D."/>
            <person name="Copeland A."/>
            <person name="Barry K.W."/>
            <person name="Cichocki N."/>
            <person name="Veneault-Fourrey C."/>
            <person name="LaButti K."/>
            <person name="Lindquist E.A."/>
            <person name="Lipzen A."/>
            <person name="Lundell T."/>
            <person name="Morin E."/>
            <person name="Murat C."/>
            <person name="Riley R."/>
            <person name="Ohm R."/>
            <person name="Sun H."/>
            <person name="Tunlid A."/>
            <person name="Henrissat B."/>
            <person name="Grigoriev I.V."/>
            <person name="Hibbett D.S."/>
            <person name="Martin F."/>
        </authorList>
    </citation>
    <scope>NUCLEOTIDE SEQUENCE [LARGE SCALE GENOMIC DNA]</scope>
    <source>
        <strain evidence="2">Ve08.2h10</strain>
    </source>
</reference>
<dbReference type="InParanoid" id="A0A0D0DXJ2"/>
<name>A0A0D0DXJ2_9AGAM</name>
<dbReference type="SUPFAM" id="SSF53098">
    <property type="entry name" value="Ribonuclease H-like"/>
    <property type="match status" value="1"/>
</dbReference>
<dbReference type="Proteomes" id="UP000054538">
    <property type="component" value="Unassembled WGS sequence"/>
</dbReference>
<reference evidence="1 2" key="1">
    <citation type="submission" date="2014-04" db="EMBL/GenBank/DDBJ databases">
        <authorList>
            <consortium name="DOE Joint Genome Institute"/>
            <person name="Kuo A."/>
            <person name="Kohler A."/>
            <person name="Jargeat P."/>
            <person name="Nagy L.G."/>
            <person name="Floudas D."/>
            <person name="Copeland A."/>
            <person name="Barry K.W."/>
            <person name="Cichocki N."/>
            <person name="Veneault-Fourrey C."/>
            <person name="LaButti K."/>
            <person name="Lindquist E.A."/>
            <person name="Lipzen A."/>
            <person name="Lundell T."/>
            <person name="Morin E."/>
            <person name="Murat C."/>
            <person name="Sun H."/>
            <person name="Tunlid A."/>
            <person name="Henrissat B."/>
            <person name="Grigoriev I.V."/>
            <person name="Hibbett D.S."/>
            <person name="Martin F."/>
            <person name="Nordberg H.P."/>
            <person name="Cantor M.N."/>
            <person name="Hua S.X."/>
        </authorList>
    </citation>
    <scope>NUCLEOTIDE SEQUENCE [LARGE SCALE GENOMIC DNA]</scope>
    <source>
        <strain evidence="1 2">Ve08.2h10</strain>
    </source>
</reference>
<keyword evidence="2" id="KW-1185">Reference proteome</keyword>
<proteinExistence type="predicted"/>
<dbReference type="AlphaFoldDB" id="A0A0D0DXJ2"/>